<dbReference type="RefSeq" id="WP_377580094.1">
    <property type="nucleotide sequence ID" value="NZ_JBHTKA010000004.1"/>
</dbReference>
<comment type="caution">
    <text evidence="3">The sequence shown here is derived from an EMBL/GenBank/DDBJ whole genome shotgun (WGS) entry which is preliminary data.</text>
</comment>
<gene>
    <name evidence="3" type="primary">porU</name>
    <name evidence="3" type="ORF">ACFQ21_15055</name>
</gene>
<keyword evidence="1" id="KW-0732">Signal</keyword>
<reference evidence="4" key="1">
    <citation type="journal article" date="2019" name="Int. J. Syst. Evol. Microbiol.">
        <title>The Global Catalogue of Microorganisms (GCM) 10K type strain sequencing project: providing services to taxonomists for standard genome sequencing and annotation.</title>
        <authorList>
            <consortium name="The Broad Institute Genomics Platform"/>
            <consortium name="The Broad Institute Genome Sequencing Center for Infectious Disease"/>
            <person name="Wu L."/>
            <person name="Ma J."/>
        </authorList>
    </citation>
    <scope>NUCLEOTIDE SEQUENCE [LARGE SCALE GENOMIC DNA]</scope>
    <source>
        <strain evidence="4">CCUG 58938</strain>
    </source>
</reference>
<keyword evidence="4" id="KW-1185">Reference proteome</keyword>
<sequence length="1129" mass="124875">MRLCTTILYALLLFVFSIKAKGQSSVLSSGKWYKVAVEKNGVYRISYNDFKKMGFDAGSIDPRKIKIFGNEGGMLPQANAAWRPTDLTENAIYVYGEEDGIFNSGDYILWYAEGPDLVQYDVQRSVFRYESNLYSTKNFYFVTVGNENGKRVASTASAAGSFPTIQTFDDYFYHELDSYNELESGREWFERLTLDQQSYTAAIAGIVDNSSIKVVSDVMGQSTKSSSFQMTWNNTPILQQSIGTISDSQYGIKGIHNRDTISINSSTVSASSTSSQEIKYTYTKSGSGTGYLDFFLLNVERKLALYGSQTIFRSRASLNNATSTFSIADASNVTIWNVTDPYTPAIQQYTLQSSQASFSIATESLKEFIVFNNDIPAPQLVGSLSNQNLHGISTPNLVIVTHPSFKDEVMRLAAHREGHSGWTTAVVTTDEVYNEFSSGRQDVSAIRDFARHLYTKNPSALKALLLVGKASYDYKDRVTSNTNYVATYESRNSLTPLETYSSDDYFGFLENADGNWGEGIIPESHTLEIGVGRLPVKTIDEAKDVINKIIDYDTNKKSYGSWRKNIVFVADDGSNSDSYTTAHQSQANTLANSLEAATAGLNTKKFFLGTYTKTVKPNGESIPEATNDIIDNFDRGALIINYTGHGNERVWADEQVFTNFNIDELENTRYPFLVTATCEFGRQDDPAQISSAELSVLHANGGAIGLVTTARPVYSFTNFELNKAFYEALLEKESGQYLPIGEIFRRTKNNSISGVGNRNFSLLGDPSLTLAIPSLSVRVTDIKTASGSDTLKALSAAIIKGEVIHENGSRVEDFQGTLEATLFDKQTEFVTIGKNNPAFRYNEWHNILYRGKASIKNGEFEFQFIVTKNMAYEIASGKLSLYAADSAKTQDAAGATSDFKVGGSEKNPATDNTAPAIALYMNDTTFMNGGIVSPDATLLARLQDASGINVSEYGIGSTMVAILDDDEVYVVSDYYIADENDFTKGWLNFPLRNLAAGKHTITLKVWDTYNNPAEARIDFTVTDGENLVIEKFANYPNPFQTETTLYFTHNRAGDDLEAELAVYTLTGQLLATYSYTIEESAYLVELAKMEGNEDLRKKLVPGLYLARVAVRSLTNNSKNERLTKLIVVN</sequence>
<name>A0ABW3K3E4_9BACT</name>
<dbReference type="CDD" id="cd02258">
    <property type="entry name" value="Peptidase_C25_N"/>
    <property type="match status" value="1"/>
</dbReference>
<dbReference type="Proteomes" id="UP001597112">
    <property type="component" value="Unassembled WGS sequence"/>
</dbReference>
<feature type="domain" description="Gingipain" evidence="2">
    <location>
        <begin position="398"/>
        <end position="770"/>
    </location>
</feature>
<evidence type="ECO:0000313" key="4">
    <source>
        <dbReference type="Proteomes" id="UP001597112"/>
    </source>
</evidence>
<dbReference type="InterPro" id="IPR001769">
    <property type="entry name" value="Gingipain"/>
</dbReference>
<dbReference type="Pfam" id="PF01364">
    <property type="entry name" value="Peptidase_C25"/>
    <property type="match status" value="1"/>
</dbReference>
<dbReference type="SUPFAM" id="SSF52129">
    <property type="entry name" value="Caspase-like"/>
    <property type="match status" value="1"/>
</dbReference>
<organism evidence="3 4">
    <name type="scientific">Ohtaekwangia kribbensis</name>
    <dbReference type="NCBI Taxonomy" id="688913"/>
    <lineage>
        <taxon>Bacteria</taxon>
        <taxon>Pseudomonadati</taxon>
        <taxon>Bacteroidota</taxon>
        <taxon>Cytophagia</taxon>
        <taxon>Cytophagales</taxon>
        <taxon>Fulvivirgaceae</taxon>
        <taxon>Ohtaekwangia</taxon>
    </lineage>
</organism>
<dbReference type="NCBIfam" id="NF033707">
    <property type="entry name" value="T9SS_sortase"/>
    <property type="match status" value="1"/>
</dbReference>
<evidence type="ECO:0000313" key="3">
    <source>
        <dbReference type="EMBL" id="MFD1000642.1"/>
    </source>
</evidence>
<dbReference type="InterPro" id="IPR029031">
    <property type="entry name" value="Gingipain_N_sf"/>
</dbReference>
<dbReference type="InterPro" id="IPR029030">
    <property type="entry name" value="Caspase-like_dom_sf"/>
</dbReference>
<protein>
    <submittedName>
        <fullName evidence="3">Type IX secretion system sortase PorU</fullName>
    </submittedName>
</protein>
<proteinExistence type="predicted"/>
<dbReference type="Gene3D" id="3.40.50.10390">
    <property type="entry name" value="Gingipain r, domain 1"/>
    <property type="match status" value="1"/>
</dbReference>
<evidence type="ECO:0000259" key="2">
    <source>
        <dbReference type="Pfam" id="PF01364"/>
    </source>
</evidence>
<dbReference type="Gene3D" id="3.40.50.1460">
    <property type="match status" value="1"/>
</dbReference>
<dbReference type="EMBL" id="JBHTKA010000004">
    <property type="protein sequence ID" value="MFD1000642.1"/>
    <property type="molecule type" value="Genomic_DNA"/>
</dbReference>
<accession>A0ABW3K3E4</accession>
<evidence type="ECO:0000256" key="1">
    <source>
        <dbReference type="ARBA" id="ARBA00022729"/>
    </source>
</evidence>